<feature type="compositionally biased region" description="Basic and acidic residues" evidence="1">
    <location>
        <begin position="1"/>
        <end position="11"/>
    </location>
</feature>
<dbReference type="EMBL" id="BASD01000047">
    <property type="protein sequence ID" value="GAD20236.1"/>
    <property type="molecule type" value="Genomic_DNA"/>
</dbReference>
<evidence type="ECO:0000313" key="4">
    <source>
        <dbReference type="Proteomes" id="UP000018143"/>
    </source>
</evidence>
<evidence type="ECO:0000256" key="1">
    <source>
        <dbReference type="SAM" id="MobiDB-lite"/>
    </source>
</evidence>
<proteinExistence type="predicted"/>
<feature type="region of interest" description="Disordered" evidence="1">
    <location>
        <begin position="1"/>
        <end position="40"/>
    </location>
</feature>
<dbReference type="AlphaFoldDB" id="T1D4Y3"/>
<accession>T1D4Y3</accession>
<comment type="caution">
    <text evidence="3">The sequence shown here is derived from an EMBL/GenBank/DDBJ whole genome shotgun (WGS) entry which is preliminary data.</text>
</comment>
<evidence type="ECO:0000313" key="3">
    <source>
        <dbReference type="EMBL" id="GAD20236.1"/>
    </source>
</evidence>
<dbReference type="RefSeq" id="WP_023950138.1">
    <property type="nucleotide sequence ID" value="NZ_BASD01000047.1"/>
</dbReference>
<reference evidence="3 4" key="1">
    <citation type="journal article" date="2013" name="Genome Announc.">
        <title>Draft Genome Sequence of Helicobacter fennelliae Strain MRY12-0050, Isolated from a Bacteremia Patient.</title>
        <authorList>
            <person name="Rimbara E."/>
            <person name="Matsui M."/>
            <person name="Mori S."/>
            <person name="Suzuki S."/>
            <person name="Suzuki M."/>
            <person name="Kim H."/>
            <person name="Sekizuka T."/>
            <person name="Kuroda M."/>
            <person name="Shibayama K."/>
        </authorList>
    </citation>
    <scope>NUCLEOTIDE SEQUENCE [LARGE SCALE GENOMIC DNA]</scope>
    <source>
        <strain evidence="3 4">MRY12-0050</strain>
    </source>
</reference>
<keyword evidence="2" id="KW-1133">Transmembrane helix</keyword>
<feature type="transmembrane region" description="Helical" evidence="2">
    <location>
        <begin position="105"/>
        <end position="126"/>
    </location>
</feature>
<feature type="compositionally biased region" description="Polar residues" evidence="1">
    <location>
        <begin position="12"/>
        <end position="32"/>
    </location>
</feature>
<gene>
    <name evidence="3" type="ORF">HFN_1614</name>
</gene>
<organism evidence="3 4">
    <name type="scientific">Helicobacter fennelliae MRY12-0050</name>
    <dbReference type="NCBI Taxonomy" id="1325130"/>
    <lineage>
        <taxon>Bacteria</taxon>
        <taxon>Pseudomonadati</taxon>
        <taxon>Campylobacterota</taxon>
        <taxon>Epsilonproteobacteria</taxon>
        <taxon>Campylobacterales</taxon>
        <taxon>Helicobacteraceae</taxon>
        <taxon>Helicobacter</taxon>
    </lineage>
</organism>
<evidence type="ECO:0000256" key="2">
    <source>
        <dbReference type="SAM" id="Phobius"/>
    </source>
</evidence>
<sequence>MEHISNDRETIKLQSNNQKHINPTMLESNNEIKPTESIKRDSIKQTSINIESTKLDSSILESNYLESKKPNDTKNKDNIKLDSSGDEIIWELKHKKSLSFFYSWLVRYIVFFGGIYCIIIGIQKYLSRDDNSLSITIALLVLVVMWFVVSPLAMYKTLNIKSIFLTNKNLIIQRYIGDKIVLPLGSFYVKITSPSWLAALSLCSLIEVIRFPDISKYWLELVEWNIENLDKLFEILKPHITEFLYNLNDEEYKQLKILVNMFLTKDFHTNLYKNKSGQFDIDKIDKLREERNVKSNL</sequence>
<keyword evidence="2" id="KW-0472">Membrane</keyword>
<dbReference type="Proteomes" id="UP000018143">
    <property type="component" value="Unassembled WGS sequence"/>
</dbReference>
<dbReference type="OrthoDB" id="9992155at2"/>
<feature type="transmembrane region" description="Helical" evidence="2">
    <location>
        <begin position="132"/>
        <end position="155"/>
    </location>
</feature>
<name>T1D4Y3_9HELI</name>
<protein>
    <submittedName>
        <fullName evidence="3">Uncharacterized protein</fullName>
    </submittedName>
</protein>
<keyword evidence="4" id="KW-1185">Reference proteome</keyword>
<keyword evidence="2" id="KW-0812">Transmembrane</keyword>